<accession>A0A0L6VF59</accession>
<sequence>MKPSGLRSIPQRTPPPELPQFQLFQPDATHKTWLKEIQSFCESLSCLLLDTMSLPGTDEPWYAPGFIDIPKLKLVELAGLKESRHIEYPFVLLLQDIQKPSKFNLSPWSNCISCSIHLTAQDFTLKPPPLTNLNNKNLGSHLQILECLTSCKSSAAETIATDDKLNNNMSLKPLHLLHDLIIDIFINYSIIRGSTVADVEMEENAAESQALVLQNKQLDQYCSRHNYTPFYLYLVAGVRGLILAPTNWQFASGALALGFLGAMGHIFKKKIPQRKDLEPVWRRLGPYIDSLFIESFLTPNCLFNFHQPQIIQLAQVILSDFLVCVQNTYLTKQFQILCALTSK</sequence>
<comment type="caution">
    <text evidence="1">The sequence shown here is derived from an EMBL/GenBank/DDBJ whole genome shotgun (WGS) entry which is preliminary data.</text>
</comment>
<organism evidence="1 2">
    <name type="scientific">Puccinia sorghi</name>
    <dbReference type="NCBI Taxonomy" id="27349"/>
    <lineage>
        <taxon>Eukaryota</taxon>
        <taxon>Fungi</taxon>
        <taxon>Dikarya</taxon>
        <taxon>Basidiomycota</taxon>
        <taxon>Pucciniomycotina</taxon>
        <taxon>Pucciniomycetes</taxon>
        <taxon>Pucciniales</taxon>
        <taxon>Pucciniaceae</taxon>
        <taxon>Puccinia</taxon>
    </lineage>
</organism>
<evidence type="ECO:0000313" key="2">
    <source>
        <dbReference type="Proteomes" id="UP000037035"/>
    </source>
</evidence>
<protein>
    <submittedName>
        <fullName evidence="1">Uncharacterized protein</fullName>
    </submittedName>
</protein>
<evidence type="ECO:0000313" key="1">
    <source>
        <dbReference type="EMBL" id="KNZ59368.1"/>
    </source>
</evidence>
<name>A0A0L6VF59_9BASI</name>
<gene>
    <name evidence="1" type="ORF">VP01_1748g6</name>
</gene>
<keyword evidence="2" id="KW-1185">Reference proteome</keyword>
<reference evidence="1 2" key="1">
    <citation type="submission" date="2015-08" db="EMBL/GenBank/DDBJ databases">
        <title>Next Generation Sequencing and Analysis of the Genome of Puccinia sorghi L Schw, the Causal Agent of Maize Common Rust.</title>
        <authorList>
            <person name="Rochi L."/>
            <person name="Burguener G."/>
            <person name="Darino M."/>
            <person name="Turjanski A."/>
            <person name="Kreff E."/>
            <person name="Dieguez M.J."/>
            <person name="Sacco F."/>
        </authorList>
    </citation>
    <scope>NUCLEOTIDE SEQUENCE [LARGE SCALE GENOMIC DNA]</scope>
    <source>
        <strain evidence="1 2">RO10H11247</strain>
    </source>
</reference>
<dbReference type="VEuPathDB" id="FungiDB:VP01_1748g6"/>
<dbReference type="EMBL" id="LAVV01006557">
    <property type="protein sequence ID" value="KNZ59368.1"/>
    <property type="molecule type" value="Genomic_DNA"/>
</dbReference>
<dbReference type="Proteomes" id="UP000037035">
    <property type="component" value="Unassembled WGS sequence"/>
</dbReference>
<dbReference type="STRING" id="27349.A0A0L6VF59"/>
<proteinExistence type="predicted"/>
<dbReference type="AlphaFoldDB" id="A0A0L6VF59"/>